<feature type="region of interest" description="Disordered" evidence="1">
    <location>
        <begin position="69"/>
        <end position="135"/>
    </location>
</feature>
<comment type="caution">
    <text evidence="2">The sequence shown here is derived from an EMBL/GenBank/DDBJ whole genome shotgun (WGS) entry which is preliminary data.</text>
</comment>
<evidence type="ECO:0000313" key="2">
    <source>
        <dbReference type="EMBL" id="MEK8053544.1"/>
    </source>
</evidence>
<feature type="compositionally biased region" description="Basic and acidic residues" evidence="1">
    <location>
        <begin position="110"/>
        <end position="126"/>
    </location>
</feature>
<dbReference type="Proteomes" id="UP001365405">
    <property type="component" value="Unassembled WGS sequence"/>
</dbReference>
<name>A0ABU9CP00_9BURK</name>
<gene>
    <name evidence="2" type="ORF">AACH10_25025</name>
</gene>
<sequence length="135" mass="14859">MSSPLSRLQIAQRIHDLLLGEIGHGIQIERLLGDARYARDVLLVCDACVGSELMALAALFRDLTARQPAPAALGPADPPAPPGHAMQPNDWARDTSGFGLTQPPVLPLDPRGRDDSRTEPPVERRRSWLGRWRKE</sequence>
<proteinExistence type="predicted"/>
<reference evidence="2 3" key="1">
    <citation type="submission" date="2024-04" db="EMBL/GenBank/DDBJ databases">
        <title>Novel species of the genus Ideonella isolated from streams.</title>
        <authorList>
            <person name="Lu H."/>
        </authorList>
    </citation>
    <scope>NUCLEOTIDE SEQUENCE [LARGE SCALE GENOMIC DNA]</scope>
    <source>
        <strain evidence="2 3">DXS22W</strain>
    </source>
</reference>
<evidence type="ECO:0000256" key="1">
    <source>
        <dbReference type="SAM" id="MobiDB-lite"/>
    </source>
</evidence>
<dbReference type="EMBL" id="JBBUTH010000011">
    <property type="protein sequence ID" value="MEK8053544.1"/>
    <property type="molecule type" value="Genomic_DNA"/>
</dbReference>
<protein>
    <submittedName>
        <fullName evidence="2">Uncharacterized protein</fullName>
    </submittedName>
</protein>
<accession>A0ABU9CP00</accession>
<organism evidence="2 3">
    <name type="scientific">Pseudaquabacterium inlustre</name>
    <dbReference type="NCBI Taxonomy" id="2984192"/>
    <lineage>
        <taxon>Bacteria</taxon>
        <taxon>Pseudomonadati</taxon>
        <taxon>Pseudomonadota</taxon>
        <taxon>Betaproteobacteria</taxon>
        <taxon>Burkholderiales</taxon>
        <taxon>Sphaerotilaceae</taxon>
        <taxon>Pseudaquabacterium</taxon>
    </lineage>
</organism>
<evidence type="ECO:0000313" key="3">
    <source>
        <dbReference type="Proteomes" id="UP001365405"/>
    </source>
</evidence>
<keyword evidence="3" id="KW-1185">Reference proteome</keyword>
<dbReference type="RefSeq" id="WP_341413268.1">
    <property type="nucleotide sequence ID" value="NZ_JBBUTH010000011.1"/>
</dbReference>